<feature type="non-terminal residue" evidence="5">
    <location>
        <position position="1"/>
    </location>
</feature>
<evidence type="ECO:0000256" key="1">
    <source>
        <dbReference type="ARBA" id="ARBA00005151"/>
    </source>
</evidence>
<evidence type="ECO:0000256" key="3">
    <source>
        <dbReference type="ARBA" id="ARBA00022485"/>
    </source>
</evidence>
<dbReference type="EMBL" id="HACM01010346">
    <property type="protein sequence ID" value="CRZ10788.1"/>
    <property type="molecule type" value="Transcribed_RNA"/>
</dbReference>
<sequence>RMSWASAVCRIPLPTPSSNAVMRLFAAVPRRARASPITLTERAANRISSLISQRTDNDTIVGVRIGVDRRGCNGQAYTMKYADQIAPTDEVVNQHGVTVLVDGKALMFIVGTTMDYIEDDVKAEFTFQNPNAKAMCGCGESFTT</sequence>
<comment type="similarity">
    <text evidence="2">Belongs to the HesB/IscA family.</text>
</comment>
<dbReference type="AlphaFoldDB" id="A0A0H5R9N0"/>
<accession>A0A0H5R9N0</accession>
<dbReference type="GO" id="GO:0051537">
    <property type="term" value="F:2 iron, 2 sulfur cluster binding"/>
    <property type="evidence" value="ECO:0007669"/>
    <property type="project" value="TreeGrafter"/>
</dbReference>
<dbReference type="Pfam" id="PF01521">
    <property type="entry name" value="Fe-S_biosyn"/>
    <property type="match status" value="1"/>
</dbReference>
<feature type="domain" description="Core" evidence="4">
    <location>
        <begin position="37"/>
        <end position="140"/>
    </location>
</feature>
<dbReference type="GO" id="GO:0051539">
    <property type="term" value="F:4 iron, 4 sulfur cluster binding"/>
    <property type="evidence" value="ECO:0007669"/>
    <property type="project" value="UniProtKB-KW"/>
</dbReference>
<keyword evidence="3" id="KW-0479">Metal-binding</keyword>
<keyword evidence="3" id="KW-0004">4Fe-4S</keyword>
<protein>
    <recommendedName>
        <fullName evidence="4">Core domain-containing protein</fullName>
    </recommendedName>
</protein>
<name>A0A0H5R9N0_9EUKA</name>
<dbReference type="SUPFAM" id="SSF89360">
    <property type="entry name" value="HesB-like domain"/>
    <property type="match status" value="1"/>
</dbReference>
<dbReference type="InterPro" id="IPR000361">
    <property type="entry name" value="ATAP_core_dom"/>
</dbReference>
<evidence type="ECO:0000313" key="5">
    <source>
        <dbReference type="EMBL" id="CRZ10788.1"/>
    </source>
</evidence>
<dbReference type="FunFam" id="2.60.300.12:FF:000001">
    <property type="entry name" value="Iron-binding protein IscA"/>
    <property type="match status" value="1"/>
</dbReference>
<dbReference type="Gene3D" id="2.60.300.12">
    <property type="entry name" value="HesB-like domain"/>
    <property type="match status" value="1"/>
</dbReference>
<keyword evidence="3" id="KW-0408">Iron</keyword>
<dbReference type="PROSITE" id="PS01152">
    <property type="entry name" value="HESB"/>
    <property type="match status" value="1"/>
</dbReference>
<dbReference type="PANTHER" id="PTHR10072">
    <property type="entry name" value="IRON-SULFUR CLUSTER ASSEMBLY PROTEIN"/>
    <property type="match status" value="1"/>
</dbReference>
<proteinExistence type="inferred from homology"/>
<comment type="pathway">
    <text evidence="1">Cofactor biosynthesis; iron-sulfur cluster biosynthesis.</text>
</comment>
<evidence type="ECO:0000256" key="2">
    <source>
        <dbReference type="ARBA" id="ARBA00006718"/>
    </source>
</evidence>
<keyword evidence="3" id="KW-0411">Iron-sulfur</keyword>
<dbReference type="PANTHER" id="PTHR10072:SF41">
    <property type="entry name" value="IRON-SULFUR CLUSTER ASSEMBLY 1 HOMOLOG, MITOCHONDRIAL"/>
    <property type="match status" value="1"/>
</dbReference>
<dbReference type="GO" id="GO:0016226">
    <property type="term" value="P:iron-sulfur cluster assembly"/>
    <property type="evidence" value="ECO:0007669"/>
    <property type="project" value="InterPro"/>
</dbReference>
<dbReference type="InterPro" id="IPR035903">
    <property type="entry name" value="HesB-like_dom_sf"/>
</dbReference>
<organism evidence="5">
    <name type="scientific">Spongospora subterranea</name>
    <dbReference type="NCBI Taxonomy" id="70186"/>
    <lineage>
        <taxon>Eukaryota</taxon>
        <taxon>Sar</taxon>
        <taxon>Rhizaria</taxon>
        <taxon>Endomyxa</taxon>
        <taxon>Phytomyxea</taxon>
        <taxon>Plasmodiophorida</taxon>
        <taxon>Plasmodiophoridae</taxon>
        <taxon>Spongospora</taxon>
    </lineage>
</organism>
<dbReference type="NCBIfam" id="TIGR00049">
    <property type="entry name" value="iron-sulfur cluster assembly accessory protein"/>
    <property type="match status" value="1"/>
</dbReference>
<dbReference type="InterPro" id="IPR050322">
    <property type="entry name" value="Fe-S_cluster_asmbl/transfer"/>
</dbReference>
<dbReference type="InterPro" id="IPR016092">
    <property type="entry name" value="ATAP"/>
</dbReference>
<reference evidence="5" key="1">
    <citation type="submission" date="2015-04" db="EMBL/GenBank/DDBJ databases">
        <title>The genome sequence of the plant pathogenic Rhizarian Plasmodiophora brassicae reveals insights in its biotrophic life cycle and the origin of chitin synthesis.</title>
        <authorList>
            <person name="Schwelm A."/>
            <person name="Fogelqvist J."/>
            <person name="Knaust A."/>
            <person name="Julke S."/>
            <person name="Lilja T."/>
            <person name="Dhandapani V."/>
            <person name="Bonilla-Rosso G."/>
            <person name="Karlsson M."/>
            <person name="Shevchenko A."/>
            <person name="Choi S.R."/>
            <person name="Kim H.G."/>
            <person name="Park J.Y."/>
            <person name="Lim Y.P."/>
            <person name="Ludwig-Muller J."/>
            <person name="Dixelius C."/>
        </authorList>
    </citation>
    <scope>NUCLEOTIDE SEQUENCE</scope>
    <source>
        <tissue evidence="5">Potato root galls</tissue>
    </source>
</reference>
<dbReference type="GO" id="GO:0005739">
    <property type="term" value="C:mitochondrion"/>
    <property type="evidence" value="ECO:0007669"/>
    <property type="project" value="TreeGrafter"/>
</dbReference>
<evidence type="ECO:0000259" key="4">
    <source>
        <dbReference type="Pfam" id="PF01521"/>
    </source>
</evidence>
<dbReference type="InterPro" id="IPR017870">
    <property type="entry name" value="FeS_cluster_insertion_CS"/>
</dbReference>